<evidence type="ECO:0000259" key="5">
    <source>
        <dbReference type="PROSITE" id="PS50931"/>
    </source>
</evidence>
<evidence type="ECO:0000256" key="2">
    <source>
        <dbReference type="ARBA" id="ARBA00023015"/>
    </source>
</evidence>
<comment type="similarity">
    <text evidence="1">Belongs to the LysR transcriptional regulatory family.</text>
</comment>
<dbReference type="CDD" id="cd05466">
    <property type="entry name" value="PBP2_LTTR_substrate"/>
    <property type="match status" value="1"/>
</dbReference>
<gene>
    <name evidence="6" type="ORF">AR1Y2_3013</name>
</gene>
<dbReference type="InterPro" id="IPR036388">
    <property type="entry name" value="WH-like_DNA-bd_sf"/>
</dbReference>
<dbReference type="PANTHER" id="PTHR30126">
    <property type="entry name" value="HTH-TYPE TRANSCRIPTIONAL REGULATOR"/>
    <property type="match status" value="1"/>
</dbReference>
<feature type="domain" description="HTH lysR-type" evidence="5">
    <location>
        <begin position="1"/>
        <end position="58"/>
    </location>
</feature>
<accession>A0A4P8IHZ8</accession>
<evidence type="ECO:0000256" key="3">
    <source>
        <dbReference type="ARBA" id="ARBA00023125"/>
    </source>
</evidence>
<dbReference type="RefSeq" id="WP_137329692.1">
    <property type="nucleotide sequence ID" value="NZ_CP040058.1"/>
</dbReference>
<dbReference type="KEGG" id="arf:AR1Y2_3013"/>
<dbReference type="EMBL" id="CP040058">
    <property type="protein sequence ID" value="QCP36467.1"/>
    <property type="molecule type" value="Genomic_DNA"/>
</dbReference>
<dbReference type="AlphaFoldDB" id="A0A4P8IHZ8"/>
<dbReference type="Gene3D" id="3.40.190.290">
    <property type="match status" value="1"/>
</dbReference>
<sequence length="295" mass="33315">MDIKYMKTFKTILETGSFQKAAERLNYAQSTVTLQIQSLEQELSVKLFDKIGRKMQLTQAGQDLVPYIDAVLDAAQELDNYGKSKDQLSGTLRVAVPETLLTYKLQPVLREFREQAPDVRLSLDIPNCYVIQEQVKNGSVDLGIHYDIGGYGAQTAVKPLAAYPLALIASPDLRKEDLDFIQQGQRKDICLLTVDKQSVYHKIFHDYLNESDIVLNGEMEIGSVEAVKRSAASNLGVTYLPRYAAEDELQQGILKELPTRLTNPTITAVCVYHKKKWVTPTMELFLQLLREYLLP</sequence>
<reference evidence="6 7" key="1">
    <citation type="submission" date="2019-05" db="EMBL/GenBank/DDBJ databases">
        <title>Complete genome sequencing of Anaerostipes rhamnosivorans.</title>
        <authorList>
            <person name="Bui T.P.N."/>
            <person name="de Vos W.M."/>
        </authorList>
    </citation>
    <scope>NUCLEOTIDE SEQUENCE [LARGE SCALE GENOMIC DNA]</scope>
    <source>
        <strain evidence="6 7">1y2</strain>
    </source>
</reference>
<keyword evidence="3" id="KW-0238">DNA-binding</keyword>
<dbReference type="InterPro" id="IPR036390">
    <property type="entry name" value="WH_DNA-bd_sf"/>
</dbReference>
<dbReference type="SUPFAM" id="SSF53850">
    <property type="entry name" value="Periplasmic binding protein-like II"/>
    <property type="match status" value="1"/>
</dbReference>
<protein>
    <submittedName>
        <fullName evidence="6">LysR family transcriptional regulator QseA</fullName>
    </submittedName>
</protein>
<dbReference type="FunFam" id="1.10.10.10:FF:000001">
    <property type="entry name" value="LysR family transcriptional regulator"/>
    <property type="match status" value="1"/>
</dbReference>
<keyword evidence="4" id="KW-0804">Transcription</keyword>
<dbReference type="PROSITE" id="PS50931">
    <property type="entry name" value="HTH_LYSR"/>
    <property type="match status" value="1"/>
</dbReference>
<evidence type="ECO:0000256" key="4">
    <source>
        <dbReference type="ARBA" id="ARBA00023163"/>
    </source>
</evidence>
<dbReference type="Gene3D" id="1.10.10.10">
    <property type="entry name" value="Winged helix-like DNA-binding domain superfamily/Winged helix DNA-binding domain"/>
    <property type="match status" value="1"/>
</dbReference>
<evidence type="ECO:0000256" key="1">
    <source>
        <dbReference type="ARBA" id="ARBA00009437"/>
    </source>
</evidence>
<dbReference type="OrthoDB" id="119203at2"/>
<evidence type="ECO:0000313" key="7">
    <source>
        <dbReference type="Proteomes" id="UP000298653"/>
    </source>
</evidence>
<keyword evidence="2" id="KW-0805">Transcription regulation</keyword>
<dbReference type="Pfam" id="PF00126">
    <property type="entry name" value="HTH_1"/>
    <property type="match status" value="1"/>
</dbReference>
<name>A0A4P8IHZ8_9FIRM</name>
<dbReference type="GO" id="GO:0003700">
    <property type="term" value="F:DNA-binding transcription factor activity"/>
    <property type="evidence" value="ECO:0007669"/>
    <property type="project" value="InterPro"/>
</dbReference>
<proteinExistence type="inferred from homology"/>
<dbReference type="SUPFAM" id="SSF46785">
    <property type="entry name" value="Winged helix' DNA-binding domain"/>
    <property type="match status" value="1"/>
</dbReference>
<dbReference type="PANTHER" id="PTHR30126:SF5">
    <property type="entry name" value="HTH-TYPE TRANSCRIPTIONAL ACTIVATOR CMPR"/>
    <property type="match status" value="1"/>
</dbReference>
<evidence type="ECO:0000313" key="6">
    <source>
        <dbReference type="EMBL" id="QCP36467.1"/>
    </source>
</evidence>
<dbReference type="InterPro" id="IPR005119">
    <property type="entry name" value="LysR_subst-bd"/>
</dbReference>
<dbReference type="Pfam" id="PF03466">
    <property type="entry name" value="LysR_substrate"/>
    <property type="match status" value="1"/>
</dbReference>
<dbReference type="PRINTS" id="PR00039">
    <property type="entry name" value="HTHLYSR"/>
</dbReference>
<organism evidence="6 7">
    <name type="scientific">Anaerostipes rhamnosivorans</name>
    <dbReference type="NCBI Taxonomy" id="1229621"/>
    <lineage>
        <taxon>Bacteria</taxon>
        <taxon>Bacillati</taxon>
        <taxon>Bacillota</taxon>
        <taxon>Clostridia</taxon>
        <taxon>Lachnospirales</taxon>
        <taxon>Lachnospiraceae</taxon>
        <taxon>Anaerostipes</taxon>
    </lineage>
</organism>
<dbReference type="Proteomes" id="UP000298653">
    <property type="component" value="Chromosome"/>
</dbReference>
<dbReference type="InterPro" id="IPR000847">
    <property type="entry name" value="LysR_HTH_N"/>
</dbReference>
<keyword evidence="7" id="KW-1185">Reference proteome</keyword>
<dbReference type="GO" id="GO:0000976">
    <property type="term" value="F:transcription cis-regulatory region binding"/>
    <property type="evidence" value="ECO:0007669"/>
    <property type="project" value="TreeGrafter"/>
</dbReference>